<dbReference type="GeneID" id="69569735"/>
<comment type="caution">
    <text evidence="1">The sequence shown here is derived from an EMBL/GenBank/DDBJ whole genome shotgun (WGS) entry which is preliminary data.</text>
</comment>
<reference evidence="1 2" key="1">
    <citation type="submission" date="2017-10" db="EMBL/GenBank/DDBJ databases">
        <title>FDA dAtabase for Regulatory Grade micrObial Sequences (FDA-ARGOS): Supporting development and validation of Infectious Disease Dx tests.</title>
        <authorList>
            <person name="Campos J."/>
            <person name="Goldberg B."/>
            <person name="Tallon L.J."/>
            <person name="Sadzewicz L."/>
            <person name="Sengamalay N."/>
            <person name="Ott S."/>
            <person name="Godinez A."/>
            <person name="Nagaraj S."/>
            <person name="Vyas G."/>
            <person name="Aluvathingal J."/>
            <person name="Nadendla S."/>
            <person name="Geyer C."/>
            <person name="Nandy P."/>
            <person name="Hobson J."/>
            <person name="Sichtig H."/>
        </authorList>
    </citation>
    <scope>NUCLEOTIDE SEQUENCE [LARGE SCALE GENOMIC DNA]</scope>
    <source>
        <strain evidence="1 2">FDAARGOS_185</strain>
    </source>
</reference>
<evidence type="ECO:0000313" key="2">
    <source>
        <dbReference type="Proteomes" id="UP000316316"/>
    </source>
</evidence>
<dbReference type="EMBL" id="PDXQ01000001">
    <property type="protein sequence ID" value="TRZ35128.1"/>
    <property type="molecule type" value="Genomic_DNA"/>
</dbReference>
<dbReference type="Pfam" id="PF11148">
    <property type="entry name" value="DUF2922"/>
    <property type="match status" value="1"/>
</dbReference>
<evidence type="ECO:0000313" key="1">
    <source>
        <dbReference type="EMBL" id="TRZ35128.1"/>
    </source>
</evidence>
<dbReference type="AlphaFoldDB" id="A0A553SDR7"/>
<sequence>MRTETTDLVALFTKNNGDKHNWRYKGVDTSLPAEEIKEACELLTTLDLFEKDGVKLFDSVLSAKFVTTIETMIFDLEHDPEETQIEAEKMKDATRKKVCSFEVTDESDKVKETLLTKLLRPRPSIPVLSQARERQHEHIETVDTSNSITINHEALPTIKDKQIIGGEAESNIEQIPDTEVQSTKEGKGLFRWIQKIRNRTRNKEAPESTPRE</sequence>
<dbReference type="RefSeq" id="WP_102866102.1">
    <property type="nucleotide sequence ID" value="NZ_CABGUH010000001.1"/>
</dbReference>
<organism evidence="1 2">
    <name type="scientific">Enterococcus avium</name>
    <name type="common">Streptococcus avium</name>
    <dbReference type="NCBI Taxonomy" id="33945"/>
    <lineage>
        <taxon>Bacteria</taxon>
        <taxon>Bacillati</taxon>
        <taxon>Bacillota</taxon>
        <taxon>Bacilli</taxon>
        <taxon>Lactobacillales</taxon>
        <taxon>Enterococcaceae</taxon>
        <taxon>Enterococcus</taxon>
    </lineage>
</organism>
<dbReference type="Proteomes" id="UP000316316">
    <property type="component" value="Unassembled WGS sequence"/>
</dbReference>
<protein>
    <submittedName>
        <fullName evidence="1">Uncharacterized protein</fullName>
    </submittedName>
</protein>
<gene>
    <name evidence="1" type="ORF">AUF17_14020</name>
</gene>
<dbReference type="InterPro" id="IPR021321">
    <property type="entry name" value="DUF2922"/>
</dbReference>
<name>A0A553SDR7_ENTAV</name>
<accession>A0A553SDR7</accession>
<proteinExistence type="predicted"/>